<feature type="region of interest" description="Disordered" evidence="1">
    <location>
        <begin position="575"/>
        <end position="615"/>
    </location>
</feature>
<proteinExistence type="predicted"/>
<comment type="caution">
    <text evidence="2">The sequence shown here is derived from an EMBL/GenBank/DDBJ whole genome shotgun (WGS) entry which is preliminary data.</text>
</comment>
<dbReference type="OrthoDB" id="2909130at2759"/>
<evidence type="ECO:0000256" key="1">
    <source>
        <dbReference type="SAM" id="MobiDB-lite"/>
    </source>
</evidence>
<dbReference type="EMBL" id="JACAZI010000022">
    <property type="protein sequence ID" value="KAF7337103.1"/>
    <property type="molecule type" value="Genomic_DNA"/>
</dbReference>
<reference evidence="2" key="1">
    <citation type="submission" date="2020-05" db="EMBL/GenBank/DDBJ databases">
        <title>Mycena genomes resolve the evolution of fungal bioluminescence.</title>
        <authorList>
            <person name="Tsai I.J."/>
        </authorList>
    </citation>
    <scope>NUCLEOTIDE SEQUENCE</scope>
    <source>
        <strain evidence="2">CCC161011</strain>
    </source>
</reference>
<accession>A0A8H6X9S5</accession>
<gene>
    <name evidence="2" type="ORF">MVEN_02147900</name>
</gene>
<protein>
    <recommendedName>
        <fullName evidence="4">Protein kinase domain-containing protein</fullName>
    </recommendedName>
</protein>
<name>A0A8H6X9S5_9AGAR</name>
<feature type="compositionally biased region" description="Basic and acidic residues" evidence="1">
    <location>
        <begin position="605"/>
        <end position="615"/>
    </location>
</feature>
<evidence type="ECO:0008006" key="4">
    <source>
        <dbReference type="Google" id="ProtNLM"/>
    </source>
</evidence>
<evidence type="ECO:0000313" key="2">
    <source>
        <dbReference type="EMBL" id="KAF7337103.1"/>
    </source>
</evidence>
<keyword evidence="3" id="KW-1185">Reference proteome</keyword>
<organism evidence="2 3">
    <name type="scientific">Mycena venus</name>
    <dbReference type="NCBI Taxonomy" id="2733690"/>
    <lineage>
        <taxon>Eukaryota</taxon>
        <taxon>Fungi</taxon>
        <taxon>Dikarya</taxon>
        <taxon>Basidiomycota</taxon>
        <taxon>Agaricomycotina</taxon>
        <taxon>Agaricomycetes</taxon>
        <taxon>Agaricomycetidae</taxon>
        <taxon>Agaricales</taxon>
        <taxon>Marasmiineae</taxon>
        <taxon>Mycenaceae</taxon>
        <taxon>Mycena</taxon>
    </lineage>
</organism>
<dbReference type="AlphaFoldDB" id="A0A8H6X9S5"/>
<evidence type="ECO:0000313" key="3">
    <source>
        <dbReference type="Proteomes" id="UP000620124"/>
    </source>
</evidence>
<feature type="compositionally biased region" description="Acidic residues" evidence="1">
    <location>
        <begin position="579"/>
        <end position="591"/>
    </location>
</feature>
<sequence>MDDIPEESPAQSNPGVFGDNSHAALVNNSSGAINMFGCTTTSNFTFTSAAAVPSDFQMIPVGDIDLQHEIRLDSFTGAVERRREHTRSRRLHSAKIEGRKSPVTVAIYQGDGAKESVEEWQQDIVKYMSARHPNIIQIYAAASSKNIHATVFYDDLVPFRDFVDLYYCHSPILTVYMHACGYSEFEAVSDYLRSAFQHELDSVECTFLIRRSTGRLCVDLMHVPGSIWLFPYSHPYIRSVETVRQQGCQSLNTPDQQAMVSESLTLEQYHSICRWDLRQYQIFTISASSTVNLGAVMSYPPGNLYEDSVEIASLSDVFIHQDRWKISEKSIGEAMEDGWTRCISTDVLNKSIELMAWSPHVEVWLSQANHILSCLDISSNFYDYVVLNRICFELTISAAVTDLPKGFLFLCQAGDFRTGPSSFSWPDCPAYWSLDPSGTERLGMEHALHLGFPSIQFLTTIWGSFWDDSVYDGLCQFHQGKGFDPKSQDVARHLGHPLYHISSHLDAVHDEESSGSEDWDSNVEFRDAQNTSSEIEVYNSAVSGPQFPKAKRPNPESHEVTRLLEYRLCQHSNQHAVDNEESSGIEDWDSDTELKGARTSGSKIELPEPKTGGKEAECPNIHEGAAISQAFKLVMNVQLSLILFLAVCWLYCQL</sequence>
<dbReference type="Proteomes" id="UP000620124">
    <property type="component" value="Unassembled WGS sequence"/>
</dbReference>